<evidence type="ECO:0000313" key="3">
    <source>
        <dbReference type="EMBL" id="RAL01206.1"/>
    </source>
</evidence>
<feature type="transmembrane region" description="Helical" evidence="2">
    <location>
        <begin position="46"/>
        <end position="64"/>
    </location>
</feature>
<keyword evidence="2" id="KW-1133">Transmembrane helix</keyword>
<keyword evidence="4" id="KW-1185">Reference proteome</keyword>
<feature type="compositionally biased region" description="Basic and acidic residues" evidence="1">
    <location>
        <begin position="1"/>
        <end position="10"/>
    </location>
</feature>
<feature type="region of interest" description="Disordered" evidence="1">
    <location>
        <begin position="1"/>
        <end position="40"/>
    </location>
</feature>
<organism evidence="3 4">
    <name type="scientific">Aspergillus ibericus CBS 121593</name>
    <dbReference type="NCBI Taxonomy" id="1448316"/>
    <lineage>
        <taxon>Eukaryota</taxon>
        <taxon>Fungi</taxon>
        <taxon>Dikarya</taxon>
        <taxon>Ascomycota</taxon>
        <taxon>Pezizomycotina</taxon>
        <taxon>Eurotiomycetes</taxon>
        <taxon>Eurotiomycetidae</taxon>
        <taxon>Eurotiales</taxon>
        <taxon>Aspergillaceae</taxon>
        <taxon>Aspergillus</taxon>
        <taxon>Aspergillus subgen. Circumdati</taxon>
    </lineage>
</organism>
<feature type="compositionally biased region" description="Low complexity" evidence="1">
    <location>
        <begin position="14"/>
        <end position="40"/>
    </location>
</feature>
<name>A0A395H081_9EURO</name>
<evidence type="ECO:0000256" key="1">
    <source>
        <dbReference type="SAM" id="MobiDB-lite"/>
    </source>
</evidence>
<evidence type="ECO:0000313" key="4">
    <source>
        <dbReference type="Proteomes" id="UP000249402"/>
    </source>
</evidence>
<protein>
    <submittedName>
        <fullName evidence="3">Uncharacterized protein</fullName>
    </submittedName>
</protein>
<dbReference type="VEuPathDB" id="FungiDB:BO80DRAFT_424783"/>
<accession>A0A395H081</accession>
<dbReference type="Proteomes" id="UP000249402">
    <property type="component" value="Unassembled WGS sequence"/>
</dbReference>
<proteinExistence type="predicted"/>
<dbReference type="AlphaFoldDB" id="A0A395H081"/>
<gene>
    <name evidence="3" type="ORF">BO80DRAFT_424783</name>
</gene>
<sequence length="74" mass="7690">MPRSGKDFSYKDSGTNGAPATTLAALTQTPTTTQTVTGPTITPTPMGALITITAMVARLIPLLVGRNRRDLTGC</sequence>
<dbReference type="RefSeq" id="XP_025575533.1">
    <property type="nucleotide sequence ID" value="XM_025719370.1"/>
</dbReference>
<evidence type="ECO:0000256" key="2">
    <source>
        <dbReference type="SAM" id="Phobius"/>
    </source>
</evidence>
<dbReference type="GeneID" id="37224235"/>
<keyword evidence="2" id="KW-0812">Transmembrane</keyword>
<keyword evidence="2" id="KW-0472">Membrane</keyword>
<reference evidence="3 4" key="1">
    <citation type="submission" date="2018-02" db="EMBL/GenBank/DDBJ databases">
        <title>The genomes of Aspergillus section Nigri reveals drivers in fungal speciation.</title>
        <authorList>
            <consortium name="DOE Joint Genome Institute"/>
            <person name="Vesth T.C."/>
            <person name="Nybo J."/>
            <person name="Theobald S."/>
            <person name="Brandl J."/>
            <person name="Frisvad J.C."/>
            <person name="Nielsen K.F."/>
            <person name="Lyhne E.K."/>
            <person name="Kogle M.E."/>
            <person name="Kuo A."/>
            <person name="Riley R."/>
            <person name="Clum A."/>
            <person name="Nolan M."/>
            <person name="Lipzen A."/>
            <person name="Salamov A."/>
            <person name="Henrissat B."/>
            <person name="Wiebenga A."/>
            <person name="De vries R.P."/>
            <person name="Grigoriev I.V."/>
            <person name="Mortensen U.H."/>
            <person name="Andersen M.R."/>
            <person name="Baker S.E."/>
        </authorList>
    </citation>
    <scope>NUCLEOTIDE SEQUENCE [LARGE SCALE GENOMIC DNA]</scope>
    <source>
        <strain evidence="3 4">CBS 121593</strain>
    </source>
</reference>
<dbReference type="EMBL" id="KZ824436">
    <property type="protein sequence ID" value="RAL01206.1"/>
    <property type="molecule type" value="Genomic_DNA"/>
</dbReference>